<evidence type="ECO:0000313" key="4">
    <source>
        <dbReference type="Proteomes" id="UP000685013"/>
    </source>
</evidence>
<evidence type="ECO:0000259" key="2">
    <source>
        <dbReference type="Pfam" id="PF05089"/>
    </source>
</evidence>
<reference evidence="3 4" key="1">
    <citation type="journal article" date="2021" name="Hortic Res">
        <title>The domestication of Cucurbita argyrosperma as revealed by the genome of its wild relative.</title>
        <authorList>
            <person name="Barrera-Redondo J."/>
            <person name="Sanchez-de la Vega G."/>
            <person name="Aguirre-Liguori J.A."/>
            <person name="Castellanos-Morales G."/>
            <person name="Gutierrez-Guerrero Y.T."/>
            <person name="Aguirre-Dugua X."/>
            <person name="Aguirre-Planter E."/>
            <person name="Tenaillon M.I."/>
            <person name="Lira-Saade R."/>
            <person name="Eguiarte L.E."/>
        </authorList>
    </citation>
    <scope>NUCLEOTIDE SEQUENCE [LARGE SCALE GENOMIC DNA]</scope>
    <source>
        <strain evidence="3">JBR-2021</strain>
    </source>
</reference>
<dbReference type="Proteomes" id="UP000685013">
    <property type="component" value="Chromosome 10"/>
</dbReference>
<proteinExistence type="predicted"/>
<feature type="region of interest" description="Disordered" evidence="1">
    <location>
        <begin position="67"/>
        <end position="86"/>
    </location>
</feature>
<dbReference type="PANTHER" id="PTHR33386:SF5">
    <property type="entry name" value="OS02G0740600 PROTEIN"/>
    <property type="match status" value="1"/>
</dbReference>
<dbReference type="PANTHER" id="PTHR33386">
    <property type="entry name" value="OS02G0740600 PROTEIN"/>
    <property type="match status" value="1"/>
</dbReference>
<name>A0AAV6MZG6_9ROSI</name>
<evidence type="ECO:0000313" key="3">
    <source>
        <dbReference type="EMBL" id="KAG6589470.1"/>
    </source>
</evidence>
<protein>
    <submittedName>
        <fullName evidence="3">Alpha-N-acetylglucosaminidase</fullName>
    </submittedName>
</protein>
<gene>
    <name evidence="3" type="primary">NAGLU</name>
    <name evidence="3" type="ORF">SDJN03_14893</name>
</gene>
<organism evidence="3 4">
    <name type="scientific">Cucurbita argyrosperma subsp. sororia</name>
    <dbReference type="NCBI Taxonomy" id="37648"/>
    <lineage>
        <taxon>Eukaryota</taxon>
        <taxon>Viridiplantae</taxon>
        <taxon>Streptophyta</taxon>
        <taxon>Embryophyta</taxon>
        <taxon>Tracheophyta</taxon>
        <taxon>Spermatophyta</taxon>
        <taxon>Magnoliopsida</taxon>
        <taxon>eudicotyledons</taxon>
        <taxon>Gunneridae</taxon>
        <taxon>Pentapetalae</taxon>
        <taxon>rosids</taxon>
        <taxon>fabids</taxon>
        <taxon>Cucurbitales</taxon>
        <taxon>Cucurbitaceae</taxon>
        <taxon>Cucurbiteae</taxon>
        <taxon>Cucurbita</taxon>
    </lineage>
</organism>
<evidence type="ECO:0000256" key="1">
    <source>
        <dbReference type="SAM" id="MobiDB-lite"/>
    </source>
</evidence>
<accession>A0AAV6MZG6</accession>
<dbReference type="InterPro" id="IPR024733">
    <property type="entry name" value="NAGLU_tim-barrel"/>
</dbReference>
<comment type="caution">
    <text evidence="3">The sequence shown here is derived from an EMBL/GenBank/DDBJ whole genome shotgun (WGS) entry which is preliminary data.</text>
</comment>
<dbReference type="Pfam" id="PF05089">
    <property type="entry name" value="NAGLU"/>
    <property type="match status" value="1"/>
</dbReference>
<feature type="non-terminal residue" evidence="3">
    <location>
        <position position="1"/>
    </location>
</feature>
<feature type="domain" description="Alpha-N-acetylglucosaminidase tim-barrel" evidence="2">
    <location>
        <begin position="1"/>
        <end position="59"/>
    </location>
</feature>
<keyword evidence="4" id="KW-1185">Reference proteome</keyword>
<dbReference type="EMBL" id="JAGKQH010000010">
    <property type="protein sequence ID" value="KAG6589470.1"/>
    <property type="molecule type" value="Genomic_DNA"/>
</dbReference>
<dbReference type="AlphaFoldDB" id="A0AAV6MZG6"/>
<sequence length="163" mass="17943">MIHKFSGNVRMYAILDSIASGPIEARCSPYSTVVGMGVSMKGIEQNPVVYDLVSEMAFQRNKADVKQRFSEPESLNRSVKSMAGNGSYDWADQWDYSDSKDVVTENTKKSGGGNTTTKYKQKVGEGLGKTKAVASNGVKKVKEGTSLGFQWIKDKYNKTAHKK</sequence>